<dbReference type="InterPro" id="IPR055290">
    <property type="entry name" value="At3g26010-like"/>
</dbReference>
<reference evidence="2" key="1">
    <citation type="submission" date="2021-01" db="EMBL/GenBank/DDBJ databases">
        <authorList>
            <person name="Lovell J.T."/>
            <person name="Bentley N."/>
            <person name="Bhattarai G."/>
            <person name="Jenkins J.W."/>
            <person name="Sreedasyam A."/>
            <person name="Alarcon Y."/>
            <person name="Bock C."/>
            <person name="Boston L."/>
            <person name="Carlson J."/>
            <person name="Cervantes K."/>
            <person name="Clermont K."/>
            <person name="Krom N."/>
            <person name="Kubenka K."/>
            <person name="Mamidi S."/>
            <person name="Mattison C."/>
            <person name="Monteros M."/>
            <person name="Pisani C."/>
            <person name="Plott C."/>
            <person name="Rajasekar S."/>
            <person name="Rhein H.S."/>
            <person name="Rohla C."/>
            <person name="Song M."/>
            <person name="Hilaire R.S."/>
            <person name="Shu S."/>
            <person name="Wells L."/>
            <person name="Wang X."/>
            <person name="Webber J."/>
            <person name="Heerema R.J."/>
            <person name="Klein P."/>
            <person name="Conner P."/>
            <person name="Grauke L."/>
            <person name="Grimwood J."/>
            <person name="Schmutz J."/>
            <person name="Randall J.J."/>
        </authorList>
    </citation>
    <scope>NUCLEOTIDE SEQUENCE</scope>
    <source>
        <tissue evidence="2">Leaf</tissue>
    </source>
</reference>
<dbReference type="PANTHER" id="PTHR35546">
    <property type="entry name" value="F-BOX PROTEIN INTERACTION DOMAIN PROTEIN-RELATED"/>
    <property type="match status" value="1"/>
</dbReference>
<evidence type="ECO:0000313" key="3">
    <source>
        <dbReference type="Proteomes" id="UP000811246"/>
    </source>
</evidence>
<dbReference type="Pfam" id="PF12937">
    <property type="entry name" value="F-box-like"/>
    <property type="match status" value="1"/>
</dbReference>
<dbReference type="InterPro" id="IPR017451">
    <property type="entry name" value="F-box-assoc_interact_dom"/>
</dbReference>
<protein>
    <recommendedName>
        <fullName evidence="1">F-box domain-containing protein</fullName>
    </recommendedName>
</protein>
<gene>
    <name evidence="2" type="ORF">I3842_04G143500</name>
</gene>
<sequence>MESPDHPPDMIFEILSRTSLKTLGRCALVCKDWNRMVYESSFMHAFHQRTKTISGFFIQSSLWGKPFSEFISNYSMQDSDSKLSLDFLPKHVNIEAATKQGILFCVKVLDTKILGIPEYYVCQPSTKEWHKIPIPKTRTYNSKMYNSLHCEIFDSETWAWKQLQDVLLPYGVFLGIDPAVSASGVLHWFMSNNEVFAFHQDTESWTTFDLPFPLSKKNFFKHTKLAEYNGYLAIFCTENQGEFAQLWVMVDYESKVWMKRYRMSIKAVRGALECHGFPIAMDRSDITLMWGFNSVIYYNFSPNEVSPFQADLEPVYLKNYWKKEQFSRFLCWFCLLRFFIFPKFQYIY</sequence>
<dbReference type="NCBIfam" id="TIGR01640">
    <property type="entry name" value="F_box_assoc_1"/>
    <property type="match status" value="1"/>
</dbReference>
<comment type="caution">
    <text evidence="2">The sequence shown here is derived from an EMBL/GenBank/DDBJ whole genome shotgun (WGS) entry which is preliminary data.</text>
</comment>
<evidence type="ECO:0000259" key="1">
    <source>
        <dbReference type="Pfam" id="PF12937"/>
    </source>
</evidence>
<dbReference type="AlphaFoldDB" id="A0A922F8Z5"/>
<proteinExistence type="predicted"/>
<accession>A0A922F8Z5</accession>
<dbReference type="EMBL" id="CM031828">
    <property type="protein sequence ID" value="KAG6718303.1"/>
    <property type="molecule type" value="Genomic_DNA"/>
</dbReference>
<feature type="domain" description="F-box" evidence="1">
    <location>
        <begin position="7"/>
        <end position="48"/>
    </location>
</feature>
<organism evidence="2 3">
    <name type="scientific">Carya illinoinensis</name>
    <name type="common">Pecan</name>
    <dbReference type="NCBI Taxonomy" id="32201"/>
    <lineage>
        <taxon>Eukaryota</taxon>
        <taxon>Viridiplantae</taxon>
        <taxon>Streptophyta</taxon>
        <taxon>Embryophyta</taxon>
        <taxon>Tracheophyta</taxon>
        <taxon>Spermatophyta</taxon>
        <taxon>Magnoliopsida</taxon>
        <taxon>eudicotyledons</taxon>
        <taxon>Gunneridae</taxon>
        <taxon>Pentapetalae</taxon>
        <taxon>rosids</taxon>
        <taxon>fabids</taxon>
        <taxon>Fagales</taxon>
        <taxon>Juglandaceae</taxon>
        <taxon>Carya</taxon>
    </lineage>
</organism>
<evidence type="ECO:0000313" key="2">
    <source>
        <dbReference type="EMBL" id="KAG6718303.1"/>
    </source>
</evidence>
<name>A0A922F8Z5_CARIL</name>
<dbReference type="Proteomes" id="UP000811246">
    <property type="component" value="Chromosome 4"/>
</dbReference>
<dbReference type="InterPro" id="IPR001810">
    <property type="entry name" value="F-box_dom"/>
</dbReference>
<dbReference type="PANTHER" id="PTHR35546:SF16">
    <property type="entry name" value="F-BOX ASSOCIATED UBIQUITINATION EFFECTOR FAMILY PROTEIN-RELATED"/>
    <property type="match status" value="1"/>
</dbReference>